<feature type="domain" description="ChrR-like cupin" evidence="1">
    <location>
        <begin position="21"/>
        <end position="113"/>
    </location>
</feature>
<proteinExistence type="predicted"/>
<evidence type="ECO:0000313" key="3">
    <source>
        <dbReference type="Proteomes" id="UP000013966"/>
    </source>
</evidence>
<protein>
    <recommendedName>
        <fullName evidence="1">ChrR-like cupin domain-containing protein</fullName>
    </recommendedName>
</protein>
<sequence>MDVSAQGADIMLFEQIQTTCLNDADLPWVPFTPYSERVLVKYFKLDPIRGETIALMKAPAKGQMPRHRHTGTVIVYTVQGRWKYREHDWIAEPGSIVYETAGSSHTPEALPAESGSADIVTLNIIQGELLFVNDSGHILAAENWRSGWDRYAAYCHEHGLAPKDLTSFG</sequence>
<organism evidence="2 3">
    <name type="scientific">Caballeronia insecticola</name>
    <dbReference type="NCBI Taxonomy" id="758793"/>
    <lineage>
        <taxon>Bacteria</taxon>
        <taxon>Pseudomonadati</taxon>
        <taxon>Pseudomonadota</taxon>
        <taxon>Betaproteobacteria</taxon>
        <taxon>Burkholderiales</taxon>
        <taxon>Burkholderiaceae</taxon>
        <taxon>Caballeronia</taxon>
    </lineage>
</organism>
<reference evidence="2 3" key="1">
    <citation type="journal article" date="2013" name="Genome Announc.">
        <title>Complete Genome Sequence of Burkholderia sp. Strain RPE64, Bacterial Symbiont of the Bean Bug Riptortus pedestris.</title>
        <authorList>
            <person name="Shibata T.F."/>
            <person name="Maeda T."/>
            <person name="Nikoh N."/>
            <person name="Yamaguchi K."/>
            <person name="Oshima K."/>
            <person name="Hattori M."/>
            <person name="Nishiyama T."/>
            <person name="Hasebe M."/>
            <person name="Fukatsu T."/>
            <person name="Kikuchi Y."/>
            <person name="Shigenobu S."/>
        </authorList>
    </citation>
    <scope>NUCLEOTIDE SEQUENCE [LARGE SCALE GENOMIC DNA]</scope>
</reference>
<dbReference type="InterPro" id="IPR011051">
    <property type="entry name" value="RmlC_Cupin_sf"/>
</dbReference>
<dbReference type="Gene3D" id="2.60.120.10">
    <property type="entry name" value="Jelly Rolls"/>
    <property type="match status" value="1"/>
</dbReference>
<dbReference type="SUPFAM" id="SSF51182">
    <property type="entry name" value="RmlC-like cupins"/>
    <property type="match status" value="1"/>
</dbReference>
<dbReference type="Pfam" id="PF12973">
    <property type="entry name" value="Cupin_7"/>
    <property type="match status" value="1"/>
</dbReference>
<dbReference type="PATRIC" id="fig|758793.3.peg.3201"/>
<dbReference type="AlphaFoldDB" id="R4WKH6"/>
<dbReference type="CDD" id="cd20302">
    <property type="entry name" value="cupin_DAD"/>
    <property type="match status" value="1"/>
</dbReference>
<dbReference type="EMBL" id="AP013059">
    <property type="protein sequence ID" value="BAN24954.1"/>
    <property type="molecule type" value="Genomic_DNA"/>
</dbReference>
<gene>
    <name evidence="2" type="ORF">BRPE64_BCDS02930</name>
</gene>
<dbReference type="Proteomes" id="UP000013966">
    <property type="component" value="Chromosome 2"/>
</dbReference>
<dbReference type="InterPro" id="IPR014710">
    <property type="entry name" value="RmlC-like_jellyroll"/>
</dbReference>
<dbReference type="STRING" id="758793.BRPE64_BCDS02930"/>
<dbReference type="KEGG" id="buo:BRPE64_BCDS02930"/>
<dbReference type="InterPro" id="IPR025979">
    <property type="entry name" value="ChrR-like_cupin_dom"/>
</dbReference>
<dbReference type="HOGENOM" id="CLU_093224_2_1_4"/>
<keyword evidence="3" id="KW-1185">Reference proteome</keyword>
<accession>R4WKH6</accession>
<evidence type="ECO:0000313" key="2">
    <source>
        <dbReference type="EMBL" id="BAN24954.1"/>
    </source>
</evidence>
<evidence type="ECO:0000259" key="1">
    <source>
        <dbReference type="Pfam" id="PF12973"/>
    </source>
</evidence>
<reference evidence="2 3" key="2">
    <citation type="journal article" date="2018" name="Int. J. Syst. Evol. Microbiol.">
        <title>Burkholderia insecticola sp. nov., a gut symbiotic bacterium of the bean bug Riptortus pedestris.</title>
        <authorList>
            <person name="Takeshita K."/>
            <person name="Tamaki H."/>
            <person name="Ohbayashi T."/>
            <person name="Meng X.-Y."/>
            <person name="Sone T."/>
            <person name="Mitani Y."/>
            <person name="Peeters C."/>
            <person name="Kikuchi Y."/>
            <person name="Vandamme P."/>
        </authorList>
    </citation>
    <scope>NUCLEOTIDE SEQUENCE [LARGE SCALE GENOMIC DNA]</scope>
    <source>
        <strain evidence="2">RPE64</strain>
    </source>
</reference>
<name>R4WKH6_9BURK</name>